<dbReference type="InterPro" id="IPR044135">
    <property type="entry name" value="Met-tRNA-FMT_C"/>
</dbReference>
<dbReference type="PROSITE" id="PS00373">
    <property type="entry name" value="GART"/>
    <property type="match status" value="1"/>
</dbReference>
<dbReference type="Proteomes" id="UP000219327">
    <property type="component" value="Unassembled WGS sequence"/>
</dbReference>
<dbReference type="AlphaFoldDB" id="A0A2A5WXH2"/>
<keyword evidence="3 5" id="KW-0808">Transferase</keyword>
<dbReference type="HAMAP" id="MF_00182">
    <property type="entry name" value="Formyl_trans"/>
    <property type="match status" value="1"/>
</dbReference>
<dbReference type="GO" id="GO:0005829">
    <property type="term" value="C:cytosol"/>
    <property type="evidence" value="ECO:0007669"/>
    <property type="project" value="TreeGrafter"/>
</dbReference>
<evidence type="ECO:0000259" key="7">
    <source>
        <dbReference type="Pfam" id="PF02911"/>
    </source>
</evidence>
<protein>
    <recommendedName>
        <fullName evidence="2 5">Methionyl-tRNA formyltransferase</fullName>
        <ecNumber evidence="2 5">2.1.2.9</ecNumber>
    </recommendedName>
</protein>
<evidence type="ECO:0000313" key="8">
    <source>
        <dbReference type="EMBL" id="PDH41131.1"/>
    </source>
</evidence>
<dbReference type="InterPro" id="IPR041711">
    <property type="entry name" value="Met-tRNA-FMT_N"/>
</dbReference>
<evidence type="ECO:0000259" key="6">
    <source>
        <dbReference type="Pfam" id="PF00551"/>
    </source>
</evidence>
<accession>A0A2A5WXH2</accession>
<dbReference type="Pfam" id="PF02911">
    <property type="entry name" value="Formyl_trans_C"/>
    <property type="match status" value="1"/>
</dbReference>
<evidence type="ECO:0000256" key="5">
    <source>
        <dbReference type="HAMAP-Rule" id="MF_00182"/>
    </source>
</evidence>
<dbReference type="EMBL" id="NTKD01000006">
    <property type="protein sequence ID" value="PDH41131.1"/>
    <property type="molecule type" value="Genomic_DNA"/>
</dbReference>
<evidence type="ECO:0000256" key="1">
    <source>
        <dbReference type="ARBA" id="ARBA00010699"/>
    </source>
</evidence>
<dbReference type="NCBIfam" id="TIGR00460">
    <property type="entry name" value="fmt"/>
    <property type="match status" value="1"/>
</dbReference>
<dbReference type="SUPFAM" id="SSF53328">
    <property type="entry name" value="Formyltransferase"/>
    <property type="match status" value="1"/>
</dbReference>
<dbReference type="InterPro" id="IPR005793">
    <property type="entry name" value="Formyl_trans_C"/>
</dbReference>
<gene>
    <name evidence="5" type="primary">fmt</name>
    <name evidence="8" type="ORF">CNE99_02320</name>
</gene>
<comment type="similarity">
    <text evidence="1 5">Belongs to the Fmt family.</text>
</comment>
<evidence type="ECO:0000313" key="9">
    <source>
        <dbReference type="Proteomes" id="UP000219327"/>
    </source>
</evidence>
<dbReference type="InterPro" id="IPR011034">
    <property type="entry name" value="Formyl_transferase-like_C_sf"/>
</dbReference>
<feature type="domain" description="Formyl transferase C-terminal" evidence="7">
    <location>
        <begin position="197"/>
        <end position="283"/>
    </location>
</feature>
<proteinExistence type="inferred from homology"/>
<dbReference type="Gene3D" id="3.40.50.12230">
    <property type="match status" value="1"/>
</dbReference>
<organism evidence="8 9">
    <name type="scientific">OM182 bacterium MED-G24</name>
    <dbReference type="NCBI Taxonomy" id="1986255"/>
    <lineage>
        <taxon>Bacteria</taxon>
        <taxon>Pseudomonadati</taxon>
        <taxon>Pseudomonadota</taxon>
        <taxon>Gammaproteobacteria</taxon>
        <taxon>OMG group</taxon>
        <taxon>OM182 clade</taxon>
    </lineage>
</organism>
<comment type="caution">
    <text evidence="8">The sequence shown here is derived from an EMBL/GenBank/DDBJ whole genome shotgun (WGS) entry which is preliminary data.</text>
</comment>
<dbReference type="GO" id="GO:0004479">
    <property type="term" value="F:methionyl-tRNA formyltransferase activity"/>
    <property type="evidence" value="ECO:0007669"/>
    <property type="project" value="UniProtKB-UniRule"/>
</dbReference>
<dbReference type="PANTHER" id="PTHR11138">
    <property type="entry name" value="METHIONYL-TRNA FORMYLTRANSFERASE"/>
    <property type="match status" value="1"/>
</dbReference>
<feature type="binding site" evidence="5">
    <location>
        <begin position="105"/>
        <end position="108"/>
    </location>
    <ligand>
        <name>(6S)-5,6,7,8-tetrahydrofolate</name>
        <dbReference type="ChEBI" id="CHEBI:57453"/>
    </ligand>
</feature>
<comment type="function">
    <text evidence="5">Attaches a formyl group to the free amino group of methionyl-tRNA(fMet). The formyl group appears to play a dual role in the initiator identity of N-formylmethionyl-tRNA by promoting its recognition by IF2 and preventing the misappropriation of this tRNA by the elongation apparatus.</text>
</comment>
<dbReference type="SUPFAM" id="SSF50486">
    <property type="entry name" value="FMT C-terminal domain-like"/>
    <property type="match status" value="1"/>
</dbReference>
<dbReference type="CDD" id="cd08646">
    <property type="entry name" value="FMT_core_Met-tRNA-FMT_N"/>
    <property type="match status" value="1"/>
</dbReference>
<dbReference type="InterPro" id="IPR002376">
    <property type="entry name" value="Formyl_transf_N"/>
</dbReference>
<dbReference type="CDD" id="cd08704">
    <property type="entry name" value="Met_tRNA_FMT_C"/>
    <property type="match status" value="1"/>
</dbReference>
<reference evidence="8 9" key="1">
    <citation type="submission" date="2017-08" db="EMBL/GenBank/DDBJ databases">
        <title>Fine stratification of microbial communities through a metagenomic profile of the photic zone.</title>
        <authorList>
            <person name="Haro-Moreno J.M."/>
            <person name="Lopez-Perez M."/>
            <person name="De La Torre J."/>
            <person name="Picazo A."/>
            <person name="Camacho A."/>
            <person name="Rodriguez-Valera F."/>
        </authorList>
    </citation>
    <scope>NUCLEOTIDE SEQUENCE [LARGE SCALE GENOMIC DNA]</scope>
    <source>
        <strain evidence="8">MED-G24</strain>
    </source>
</reference>
<evidence type="ECO:0000256" key="2">
    <source>
        <dbReference type="ARBA" id="ARBA00012261"/>
    </source>
</evidence>
<dbReference type="InterPro" id="IPR005794">
    <property type="entry name" value="Fmt"/>
</dbReference>
<sequence length="307" mass="32845">MKLLFTGTPEFAAVHLRALAASSHEILAVITQPDQPVGRGRKLTPSAVKQQAMANDIPVIQPNRLTREDLAPYPADLMVVVAYGQILKPGVLSFPRRGCVNVHASLLPRWRGAAPIARSILAGDSETGVCLMRMDEGLDTGDVLARVSTAISTVDTSASLEIRLGELGQQLLVSSLDSFDTLEPQVQSTTGMTYAAKVNTAEAQIDWCLPSDQVRAHIHGFNPHPGAFSYLGELRVKFWTAETHEGGPQAAPGTISNCNKRGLTVACGEGNLMVTALQLPVGKGRVLVGHEIRNAGTLKVDGQFVRK</sequence>
<evidence type="ECO:0000256" key="4">
    <source>
        <dbReference type="ARBA" id="ARBA00022917"/>
    </source>
</evidence>
<keyword evidence="4 5" id="KW-0648">Protein biosynthesis</keyword>
<evidence type="ECO:0000256" key="3">
    <source>
        <dbReference type="ARBA" id="ARBA00022679"/>
    </source>
</evidence>
<dbReference type="InterPro" id="IPR036477">
    <property type="entry name" value="Formyl_transf_N_sf"/>
</dbReference>
<name>A0A2A5WXH2_9GAMM</name>
<dbReference type="InterPro" id="IPR001555">
    <property type="entry name" value="GART_AS"/>
</dbReference>
<comment type="catalytic activity">
    <reaction evidence="5">
        <text>L-methionyl-tRNA(fMet) + (6R)-10-formyltetrahydrofolate = N-formyl-L-methionyl-tRNA(fMet) + (6S)-5,6,7,8-tetrahydrofolate + H(+)</text>
        <dbReference type="Rhea" id="RHEA:24380"/>
        <dbReference type="Rhea" id="RHEA-COMP:9952"/>
        <dbReference type="Rhea" id="RHEA-COMP:9953"/>
        <dbReference type="ChEBI" id="CHEBI:15378"/>
        <dbReference type="ChEBI" id="CHEBI:57453"/>
        <dbReference type="ChEBI" id="CHEBI:78530"/>
        <dbReference type="ChEBI" id="CHEBI:78844"/>
        <dbReference type="ChEBI" id="CHEBI:195366"/>
        <dbReference type="EC" id="2.1.2.9"/>
    </reaction>
</comment>
<feature type="domain" description="Formyl transferase N-terminal" evidence="6">
    <location>
        <begin position="4"/>
        <end position="175"/>
    </location>
</feature>
<dbReference type="Pfam" id="PF00551">
    <property type="entry name" value="Formyl_trans_N"/>
    <property type="match status" value="1"/>
</dbReference>
<dbReference type="PANTHER" id="PTHR11138:SF5">
    <property type="entry name" value="METHIONYL-TRNA FORMYLTRANSFERASE, MITOCHONDRIAL"/>
    <property type="match status" value="1"/>
</dbReference>
<dbReference type="EC" id="2.1.2.9" evidence="2 5"/>